<dbReference type="Pfam" id="PF13966">
    <property type="entry name" value="zf-RVT"/>
    <property type="match status" value="1"/>
</dbReference>
<dbReference type="PANTHER" id="PTHR36617">
    <property type="entry name" value="PROTEIN, PUTATIVE-RELATED"/>
    <property type="match status" value="1"/>
</dbReference>
<accession>A0A438BZR2</accession>
<evidence type="ECO:0000313" key="2">
    <source>
        <dbReference type="EMBL" id="RVW16452.1"/>
    </source>
</evidence>
<dbReference type="EMBL" id="QGNW01002589">
    <property type="protein sequence ID" value="RVW16452.1"/>
    <property type="molecule type" value="Genomic_DNA"/>
</dbReference>
<organism evidence="2 3">
    <name type="scientific">Vitis vinifera</name>
    <name type="common">Grape</name>
    <dbReference type="NCBI Taxonomy" id="29760"/>
    <lineage>
        <taxon>Eukaryota</taxon>
        <taxon>Viridiplantae</taxon>
        <taxon>Streptophyta</taxon>
        <taxon>Embryophyta</taxon>
        <taxon>Tracheophyta</taxon>
        <taxon>Spermatophyta</taxon>
        <taxon>Magnoliopsida</taxon>
        <taxon>eudicotyledons</taxon>
        <taxon>Gunneridae</taxon>
        <taxon>Pentapetalae</taxon>
        <taxon>rosids</taxon>
        <taxon>Vitales</taxon>
        <taxon>Vitaceae</taxon>
        <taxon>Viteae</taxon>
        <taxon>Vitis</taxon>
    </lineage>
</organism>
<gene>
    <name evidence="2" type="ORF">CK203_067779</name>
</gene>
<dbReference type="InterPro" id="IPR026960">
    <property type="entry name" value="RVT-Znf"/>
</dbReference>
<dbReference type="AlphaFoldDB" id="A0A438BZR2"/>
<proteinExistence type="predicted"/>
<evidence type="ECO:0000313" key="3">
    <source>
        <dbReference type="Proteomes" id="UP000288805"/>
    </source>
</evidence>
<dbReference type="Proteomes" id="UP000288805">
    <property type="component" value="Unassembled WGS sequence"/>
</dbReference>
<comment type="caution">
    <text evidence="2">The sequence shown here is derived from an EMBL/GenBank/DDBJ whole genome shotgun (WGS) entry which is preliminary data.</text>
</comment>
<protein>
    <recommendedName>
        <fullName evidence="1">Reverse transcriptase zinc-binding domain-containing protein</fullName>
    </recommendedName>
</protein>
<feature type="domain" description="Reverse transcriptase zinc-binding" evidence="1">
    <location>
        <begin position="141"/>
        <end position="191"/>
    </location>
</feature>
<dbReference type="PANTHER" id="PTHR36617:SF16">
    <property type="entry name" value="OS04G0516500 PROTEIN"/>
    <property type="match status" value="1"/>
</dbReference>
<name>A0A438BZR2_VITVI</name>
<evidence type="ECO:0000259" key="1">
    <source>
        <dbReference type="Pfam" id="PF13966"/>
    </source>
</evidence>
<reference evidence="2 3" key="1">
    <citation type="journal article" date="2018" name="PLoS Genet.">
        <title>Population sequencing reveals clonal diversity and ancestral inbreeding in the grapevine cultivar Chardonnay.</title>
        <authorList>
            <person name="Roach M.J."/>
            <person name="Johnson D.L."/>
            <person name="Bohlmann J."/>
            <person name="van Vuuren H.J."/>
            <person name="Jones S.J."/>
            <person name="Pretorius I.S."/>
            <person name="Schmidt S.A."/>
            <person name="Borneman A.R."/>
        </authorList>
    </citation>
    <scope>NUCLEOTIDE SEQUENCE [LARGE SCALE GENOMIC DNA]</scope>
    <source>
        <strain evidence="3">cv. Chardonnay</strain>
        <tissue evidence="2">Leaf</tissue>
    </source>
</reference>
<sequence length="317" mass="34965">MGSLNKALLGKWIWRFAVEKEVLWKKVIGVKHGLEDGGWKSKEARGPFGVGVWKEILKEMGWCWNNMKFKAGRGNKIMFWTDHWYGNEALSQAFPQIFALATCRNASVDEVWDPRLGQGGDIRITPEEDSVLWKRGNTDNFRIRGAYNLLAAPNPLVFPGKNIWVDMVPSKVAFFAWEATWEKILTLDRLQWLGPFGKSPLPYSGSSGCFQRGLKRRCFVGRVLLWGRGVLFTSKLLGVGSGPLRAGEFLLLPIKKKSSGRLVGDSAAAAPGRGCRGVTVPLCILELGSGLVILGLGIGEHSGLHLLCGQNSCPDNV</sequence>